<organism evidence="2 3">
    <name type="scientific">Metallosphaera yellowstonensis MK1</name>
    <dbReference type="NCBI Taxonomy" id="671065"/>
    <lineage>
        <taxon>Archaea</taxon>
        <taxon>Thermoproteota</taxon>
        <taxon>Thermoprotei</taxon>
        <taxon>Sulfolobales</taxon>
        <taxon>Sulfolobaceae</taxon>
        <taxon>Metallosphaera</taxon>
    </lineage>
</organism>
<dbReference type="EMBL" id="JH597761">
    <property type="protein sequence ID" value="EHP70986.1"/>
    <property type="molecule type" value="Genomic_DNA"/>
</dbReference>
<evidence type="ECO:0000256" key="1">
    <source>
        <dbReference type="SAM" id="MobiDB-lite"/>
    </source>
</evidence>
<feature type="compositionally biased region" description="Polar residues" evidence="1">
    <location>
        <begin position="104"/>
        <end position="116"/>
    </location>
</feature>
<protein>
    <submittedName>
        <fullName evidence="2">Uncharacterized protein</fullName>
    </submittedName>
</protein>
<accession>H2C4G8</accession>
<reference evidence="2 3" key="1">
    <citation type="submission" date="2012-01" db="EMBL/GenBank/DDBJ databases">
        <title>Improved High-Quality Draft sequence of Metallosphaera yellowstonensis MK1.</title>
        <authorList>
            <consortium name="US DOE Joint Genome Institute"/>
            <person name="Lucas S."/>
            <person name="Han J."/>
            <person name="Cheng J.-F."/>
            <person name="Goodwin L."/>
            <person name="Pitluck S."/>
            <person name="Peters L."/>
            <person name="Teshima H."/>
            <person name="Detter J.C."/>
            <person name="Han C."/>
            <person name="Tapia R."/>
            <person name="Land M."/>
            <person name="Hauser L."/>
            <person name="Kyrpides N."/>
            <person name="Kozubal M."/>
            <person name="Macur R.E."/>
            <person name="Jay Z."/>
            <person name="Inskeep W."/>
            <person name="Woyke T."/>
        </authorList>
    </citation>
    <scope>NUCLEOTIDE SEQUENCE [LARGE SCALE GENOMIC DNA]</scope>
    <source>
        <strain evidence="2 3">MK1</strain>
    </source>
</reference>
<gene>
    <name evidence="2" type="ORF">MetMK1DRAFT_00014900</name>
</gene>
<dbReference type="HOGENOM" id="CLU_1860743_0_0_2"/>
<evidence type="ECO:0000313" key="3">
    <source>
        <dbReference type="Proteomes" id="UP000003980"/>
    </source>
</evidence>
<dbReference type="AlphaFoldDB" id="H2C4G8"/>
<proteinExistence type="predicted"/>
<sequence length="137" mass="15349">MIYLFLPFTVFLTSRTFQLLCGRLGNSTHGPSSHSGTFLTPERTSPWSRSSDLRSVVLEYIACCSTSYFLRSRVSCLNAVRANHSPSLSRKYTSANVAGHTSHKSTSAMPLTPQRRSQFSGERLISRNYRLILTLGR</sequence>
<dbReference type="Proteomes" id="UP000003980">
    <property type="component" value="Unassembled WGS sequence"/>
</dbReference>
<name>H2C4G8_9CREN</name>
<feature type="region of interest" description="Disordered" evidence="1">
    <location>
        <begin position="95"/>
        <end position="116"/>
    </location>
</feature>
<evidence type="ECO:0000313" key="2">
    <source>
        <dbReference type="EMBL" id="EHP70986.1"/>
    </source>
</evidence>
<dbReference type="STRING" id="671065.MetMK1DRAFT_00014900"/>
<keyword evidence="3" id="KW-1185">Reference proteome</keyword>